<gene>
    <name evidence="2" type="ORF">MIND_00638300</name>
</gene>
<feature type="region of interest" description="Disordered" evidence="1">
    <location>
        <begin position="1"/>
        <end position="24"/>
    </location>
</feature>
<evidence type="ECO:0000313" key="2">
    <source>
        <dbReference type="EMBL" id="KAF7304068.1"/>
    </source>
</evidence>
<protein>
    <submittedName>
        <fullName evidence="2">Uncharacterized protein</fullName>
    </submittedName>
</protein>
<comment type="caution">
    <text evidence="2">The sequence shown here is derived from an EMBL/GenBank/DDBJ whole genome shotgun (WGS) entry which is preliminary data.</text>
</comment>
<evidence type="ECO:0000313" key="3">
    <source>
        <dbReference type="Proteomes" id="UP000636479"/>
    </source>
</evidence>
<dbReference type="OrthoDB" id="5370359at2759"/>
<reference evidence="2" key="1">
    <citation type="submission" date="2020-05" db="EMBL/GenBank/DDBJ databases">
        <title>Mycena genomes resolve the evolution of fungal bioluminescence.</title>
        <authorList>
            <person name="Tsai I.J."/>
        </authorList>
    </citation>
    <scope>NUCLEOTIDE SEQUENCE</scope>
    <source>
        <strain evidence="2">171206Taipei</strain>
    </source>
</reference>
<dbReference type="GeneID" id="59345635"/>
<dbReference type="AlphaFoldDB" id="A0A8H6W736"/>
<dbReference type="Proteomes" id="UP000636479">
    <property type="component" value="Unassembled WGS sequence"/>
</dbReference>
<accession>A0A8H6W736</accession>
<organism evidence="2 3">
    <name type="scientific">Mycena indigotica</name>
    <dbReference type="NCBI Taxonomy" id="2126181"/>
    <lineage>
        <taxon>Eukaryota</taxon>
        <taxon>Fungi</taxon>
        <taxon>Dikarya</taxon>
        <taxon>Basidiomycota</taxon>
        <taxon>Agaricomycotina</taxon>
        <taxon>Agaricomycetes</taxon>
        <taxon>Agaricomycetidae</taxon>
        <taxon>Agaricales</taxon>
        <taxon>Marasmiineae</taxon>
        <taxon>Mycenaceae</taxon>
        <taxon>Mycena</taxon>
    </lineage>
</organism>
<dbReference type="RefSeq" id="XP_037221040.1">
    <property type="nucleotide sequence ID" value="XM_037363119.1"/>
</dbReference>
<evidence type="ECO:0000256" key="1">
    <source>
        <dbReference type="SAM" id="MobiDB-lite"/>
    </source>
</evidence>
<sequence>MAGTKRASEEGTGPRKRARSNTDFTDAKELVEAVLDGDASDGLGAADALKVAKYVRWLESAVEQSKPEEQSPAEVAGRAEKLQSACVSGIKKQMSWKPSCKTGTAKWSYDGVCPDAAVFAALLGLSAPPKWKMHKYTVAEFEDIIGRIKASARYSSLYLRGSVNVRYQPDEGTFKMSGSYGC</sequence>
<name>A0A8H6W736_9AGAR</name>
<dbReference type="EMBL" id="JACAZF010000005">
    <property type="protein sequence ID" value="KAF7304068.1"/>
    <property type="molecule type" value="Genomic_DNA"/>
</dbReference>
<feature type="compositionally biased region" description="Basic and acidic residues" evidence="1">
    <location>
        <begin position="1"/>
        <end position="13"/>
    </location>
</feature>
<keyword evidence="3" id="KW-1185">Reference proteome</keyword>
<proteinExistence type="predicted"/>